<protein>
    <submittedName>
        <fullName evidence="3">Uncharacterized protein</fullName>
    </submittedName>
</protein>
<dbReference type="Proteomes" id="UP000537825">
    <property type="component" value="Unassembled WGS sequence"/>
</dbReference>
<evidence type="ECO:0000256" key="2">
    <source>
        <dbReference type="SAM" id="SignalP"/>
    </source>
</evidence>
<feature type="transmembrane region" description="Helical" evidence="1">
    <location>
        <begin position="150"/>
        <end position="168"/>
    </location>
</feature>
<evidence type="ECO:0000313" key="3">
    <source>
        <dbReference type="EMBL" id="NBC40118.1"/>
    </source>
</evidence>
<feature type="transmembrane region" description="Helical" evidence="1">
    <location>
        <begin position="118"/>
        <end position="138"/>
    </location>
</feature>
<evidence type="ECO:0000313" key="4">
    <source>
        <dbReference type="Proteomes" id="UP000537825"/>
    </source>
</evidence>
<feature type="transmembrane region" description="Helical" evidence="1">
    <location>
        <begin position="37"/>
        <end position="58"/>
    </location>
</feature>
<keyword evidence="1" id="KW-1133">Transmembrane helix</keyword>
<keyword evidence="1" id="KW-0472">Membrane</keyword>
<dbReference type="AlphaFoldDB" id="A0A7X4Y729"/>
<accession>A0A7X4Y729</accession>
<reference evidence="3 4" key="1">
    <citation type="submission" date="2020-01" db="EMBL/GenBank/DDBJ databases">
        <title>The draft genome sequence of Corallococcus exiguus DSM 14696.</title>
        <authorList>
            <person name="Zhang X."/>
            <person name="Zhu H."/>
        </authorList>
    </citation>
    <scope>NUCLEOTIDE SEQUENCE [LARGE SCALE GENOMIC DNA]</scope>
    <source>
        <strain evidence="3 4">DSM 14696</strain>
    </source>
</reference>
<feature type="transmembrane region" description="Helical" evidence="1">
    <location>
        <begin position="79"/>
        <end position="98"/>
    </location>
</feature>
<feature type="signal peptide" evidence="2">
    <location>
        <begin position="1"/>
        <end position="23"/>
    </location>
</feature>
<sequence>MLPRALAPILFGASVLWPLHALACINSMDTAARDFNLPFWGELFLWTVGAVVMNRVVVHNVWAPTVKGQPQPTAARRNFFRVVGVALVLLLAASWVGGSFMDVSNWALSHCAMSIPGVAVLVASPILLFVLQALFFHGPGRRFCGTKRKAIMSLVLTSAVLVLGLGMARESIIFPELLCHNVRLSYWSSSYY</sequence>
<name>A0A7X4Y729_9BACT</name>
<evidence type="ECO:0000256" key="1">
    <source>
        <dbReference type="SAM" id="Phobius"/>
    </source>
</evidence>
<keyword evidence="4" id="KW-1185">Reference proteome</keyword>
<gene>
    <name evidence="3" type="ORF">GTZ93_09770</name>
</gene>
<keyword evidence="1" id="KW-0812">Transmembrane</keyword>
<dbReference type="EMBL" id="JAAAPK010000002">
    <property type="protein sequence ID" value="NBC40118.1"/>
    <property type="molecule type" value="Genomic_DNA"/>
</dbReference>
<dbReference type="RefSeq" id="WP_139920714.1">
    <property type="nucleotide sequence ID" value="NZ_CBCSLE010000009.1"/>
</dbReference>
<comment type="caution">
    <text evidence="3">The sequence shown here is derived from an EMBL/GenBank/DDBJ whole genome shotgun (WGS) entry which is preliminary data.</text>
</comment>
<organism evidence="3 4">
    <name type="scientific">Corallococcus exiguus</name>
    <dbReference type="NCBI Taxonomy" id="83462"/>
    <lineage>
        <taxon>Bacteria</taxon>
        <taxon>Pseudomonadati</taxon>
        <taxon>Myxococcota</taxon>
        <taxon>Myxococcia</taxon>
        <taxon>Myxococcales</taxon>
        <taxon>Cystobacterineae</taxon>
        <taxon>Myxococcaceae</taxon>
        <taxon>Corallococcus</taxon>
    </lineage>
</organism>
<proteinExistence type="predicted"/>
<feature type="chain" id="PRO_5031479597" evidence="2">
    <location>
        <begin position="24"/>
        <end position="192"/>
    </location>
</feature>
<keyword evidence="2" id="KW-0732">Signal</keyword>